<proteinExistence type="predicted"/>
<gene>
    <name evidence="5" type="ORF">PR048_008759</name>
</gene>
<dbReference type="Proteomes" id="UP001159363">
    <property type="component" value="Chromosome 3"/>
</dbReference>
<accession>A0ABQ9HY13</accession>
<keyword evidence="2" id="KW-0964">Secreted</keyword>
<keyword evidence="6" id="KW-1185">Reference proteome</keyword>
<dbReference type="Pfam" id="PF09172">
    <property type="entry name" value="Vit_open_b-sht"/>
    <property type="match status" value="1"/>
</dbReference>
<evidence type="ECO:0000313" key="5">
    <source>
        <dbReference type="EMBL" id="KAJ8889261.1"/>
    </source>
</evidence>
<dbReference type="SUPFAM" id="SSF56968">
    <property type="entry name" value="Lipovitellin-phosvitin complex, beta-sheet shell regions"/>
    <property type="match status" value="2"/>
</dbReference>
<evidence type="ECO:0000256" key="3">
    <source>
        <dbReference type="ARBA" id="ARBA00023180"/>
    </source>
</evidence>
<dbReference type="SMART" id="SM01169">
    <property type="entry name" value="DUF1943"/>
    <property type="match status" value="1"/>
</dbReference>
<evidence type="ECO:0000313" key="6">
    <source>
        <dbReference type="Proteomes" id="UP001159363"/>
    </source>
</evidence>
<name>A0ABQ9HY13_9NEOP</name>
<sequence length="915" mass="102533">MLPTLVVRRRLRSKSFCLLYEGCLEHVTWRGKPPLMHVEHARLVPAGQSKVNEGLCPPTQTGAQDACIDLYVGGGGGAGCDDAEAREVQGGKVYGTSAWTSMPRQLGMRAENIERLLERYFGPKGFYSVSEPEQVIVTNKGRFYSLVEQVKQRFQQTTSRTKRSTKQLSSTLKRATKSLGPDYDDNHIDLDLSAKLFGSEVGWKNLGGDIEDFTPEQAINKVFNTIDEGIKKSRDVNIDMRNHGTFMEVEMIYPIAWGVPLKMLVSGSAALHVKVNSNLDLVTLVKDYNNVDMRFNPEVREHMVLENRGNFLQPVELILKYDPVLREHLIKIEQAGYFHLSGKKALDITEDFIKAIEEDVLDITLCRVMENISALFAVLDSKNLITTSEDILPQLIQNIVVNYDELFEDGILREIPLLRRHLQAAEVSKEDSLKWFSVSVASCEMSFSKLKSIKMSQARLSGLVIVSIENKIMKGTDFDDVISKFAENNVRKNQFEMLMLTIGAVAVTGELLIDAYAVESGLKVEGQLHSKSGVDVKIRGSEGKKLDVQVGMPMQTQELINFKSTVVSTVRERDGSEHDKELTFKTNRKGYHGCFDQLSNLVGLIFCSSGSVPWQDPITANTFYPFNGPASLLIQVEAKDVPYYHLVIEKDLHGQYEGVVKLLFDTPGSQTNRKLELSLTRVLEPQYNLAVNFISPRKILSASVYEVDNTQEYSWNAKFKYDEQEYSARVGAKKSGSESHQVYTPLLEYRTPAKSHQLSGSSTDKGFGCKVLRLYLSTLTRAFLSDIAQLGCSSRKQEAPSCKEEALCWEAKWLKDHFGKSLVGRPIMEMQGLFWKGRTGHLMCSLVGSHGLIYSQLSRVIGGYCSSSTMRRRCFTASIQHGARASLLAAVQADMEDYYYTEVAGSILDECADEH</sequence>
<organism evidence="5 6">
    <name type="scientific">Dryococelus australis</name>
    <dbReference type="NCBI Taxonomy" id="614101"/>
    <lineage>
        <taxon>Eukaryota</taxon>
        <taxon>Metazoa</taxon>
        <taxon>Ecdysozoa</taxon>
        <taxon>Arthropoda</taxon>
        <taxon>Hexapoda</taxon>
        <taxon>Insecta</taxon>
        <taxon>Pterygota</taxon>
        <taxon>Neoptera</taxon>
        <taxon>Polyneoptera</taxon>
        <taxon>Phasmatodea</taxon>
        <taxon>Verophasmatodea</taxon>
        <taxon>Anareolatae</taxon>
        <taxon>Phasmatidae</taxon>
        <taxon>Eurycanthinae</taxon>
        <taxon>Dryococelus</taxon>
    </lineage>
</organism>
<dbReference type="InterPro" id="IPR009454">
    <property type="entry name" value="Lipid_transpt_open_b-sht"/>
</dbReference>
<dbReference type="InterPro" id="IPR015819">
    <property type="entry name" value="Lipid_transp_b-sht_shell"/>
</dbReference>
<dbReference type="PANTHER" id="PTHR23345:SF36">
    <property type="entry name" value="APOLIPOPHORINS"/>
    <property type="match status" value="1"/>
</dbReference>
<comment type="caution">
    <text evidence="5">The sequence shown here is derived from an EMBL/GenBank/DDBJ whole genome shotgun (WGS) entry which is preliminary data.</text>
</comment>
<reference evidence="5 6" key="1">
    <citation type="submission" date="2023-02" db="EMBL/GenBank/DDBJ databases">
        <title>LHISI_Scaffold_Assembly.</title>
        <authorList>
            <person name="Stuart O.P."/>
            <person name="Cleave R."/>
            <person name="Magrath M.J.L."/>
            <person name="Mikheyev A.S."/>
        </authorList>
    </citation>
    <scope>NUCLEOTIDE SEQUENCE [LARGE SCALE GENOMIC DNA]</scope>
    <source>
        <strain evidence="5">Daus_M_001</strain>
        <tissue evidence="5">Leg muscle</tissue>
    </source>
</reference>
<comment type="subcellular location">
    <subcellularLocation>
        <location evidence="1">Secreted</location>
    </subcellularLocation>
</comment>
<evidence type="ECO:0000256" key="1">
    <source>
        <dbReference type="ARBA" id="ARBA00004613"/>
    </source>
</evidence>
<dbReference type="EMBL" id="JARBHB010000003">
    <property type="protein sequence ID" value="KAJ8889261.1"/>
    <property type="molecule type" value="Genomic_DNA"/>
</dbReference>
<dbReference type="PANTHER" id="PTHR23345">
    <property type="entry name" value="VITELLOGENIN-RELATED"/>
    <property type="match status" value="1"/>
</dbReference>
<keyword evidence="3" id="KW-0325">Glycoprotein</keyword>
<evidence type="ECO:0000256" key="2">
    <source>
        <dbReference type="ARBA" id="ARBA00022525"/>
    </source>
</evidence>
<feature type="domain" description="Vitellinogen open beta-sheet" evidence="4">
    <location>
        <begin position="81"/>
        <end position="387"/>
    </location>
</feature>
<evidence type="ECO:0000259" key="4">
    <source>
        <dbReference type="SMART" id="SM01169"/>
    </source>
</evidence>
<protein>
    <recommendedName>
        <fullName evidence="4">Vitellinogen open beta-sheet domain-containing protein</fullName>
    </recommendedName>
</protein>
<dbReference type="Pfam" id="PF06448">
    <property type="entry name" value="DUF1081"/>
    <property type="match status" value="1"/>
</dbReference>
<dbReference type="InterPro" id="IPR015255">
    <property type="entry name" value="Vitellinogen_open_b-sht"/>
</dbReference>
<dbReference type="InterPro" id="IPR050733">
    <property type="entry name" value="Vitellogenin/Apolipophorin"/>
</dbReference>